<reference evidence="7" key="1">
    <citation type="journal article" date="2019" name="Int. J. Syst. Evol. Microbiol.">
        <title>The Global Catalogue of Microorganisms (GCM) 10K type strain sequencing project: providing services to taxonomists for standard genome sequencing and annotation.</title>
        <authorList>
            <consortium name="The Broad Institute Genomics Platform"/>
            <consortium name="The Broad Institute Genome Sequencing Center for Infectious Disease"/>
            <person name="Wu L."/>
            <person name="Ma J."/>
        </authorList>
    </citation>
    <scope>NUCLEOTIDE SEQUENCE [LARGE SCALE GENOMIC DNA]</scope>
    <source>
        <strain evidence="7">JCM 8201</strain>
    </source>
</reference>
<dbReference type="Gene3D" id="1.10.10.60">
    <property type="entry name" value="Homeodomain-like"/>
    <property type="match status" value="1"/>
</dbReference>
<dbReference type="InterPro" id="IPR001647">
    <property type="entry name" value="HTH_TetR"/>
</dbReference>
<dbReference type="Gene3D" id="1.10.357.10">
    <property type="entry name" value="Tetracycline Repressor, domain 2"/>
    <property type="match status" value="1"/>
</dbReference>
<feature type="domain" description="HTH tetR-type" evidence="5">
    <location>
        <begin position="1"/>
        <end position="59"/>
    </location>
</feature>
<evidence type="ECO:0000256" key="4">
    <source>
        <dbReference type="PROSITE-ProRule" id="PRU00335"/>
    </source>
</evidence>
<comment type="caution">
    <text evidence="6">The sequence shown here is derived from an EMBL/GenBank/DDBJ whole genome shotgun (WGS) entry which is preliminary data.</text>
</comment>
<dbReference type="Proteomes" id="UP001501842">
    <property type="component" value="Unassembled WGS sequence"/>
</dbReference>
<dbReference type="Pfam" id="PF00440">
    <property type="entry name" value="TetR_N"/>
    <property type="match status" value="1"/>
</dbReference>
<keyword evidence="3" id="KW-0804">Transcription</keyword>
<evidence type="ECO:0000313" key="6">
    <source>
        <dbReference type="EMBL" id="GAA2735002.1"/>
    </source>
</evidence>
<feature type="DNA-binding region" description="H-T-H motif" evidence="4">
    <location>
        <begin position="22"/>
        <end position="41"/>
    </location>
</feature>
<dbReference type="PRINTS" id="PR00455">
    <property type="entry name" value="HTHTETR"/>
</dbReference>
<evidence type="ECO:0000256" key="3">
    <source>
        <dbReference type="ARBA" id="ARBA00023163"/>
    </source>
</evidence>
<dbReference type="Pfam" id="PF17754">
    <property type="entry name" value="TetR_C_14"/>
    <property type="match status" value="1"/>
</dbReference>
<evidence type="ECO:0000256" key="1">
    <source>
        <dbReference type="ARBA" id="ARBA00023015"/>
    </source>
</evidence>
<protein>
    <submittedName>
        <fullName evidence="6">TetR family transcriptional regulator</fullName>
    </submittedName>
</protein>
<proteinExistence type="predicted"/>
<dbReference type="EMBL" id="BAAATZ010000029">
    <property type="protein sequence ID" value="GAA2735002.1"/>
    <property type="molecule type" value="Genomic_DNA"/>
</dbReference>
<dbReference type="PANTHER" id="PTHR30055">
    <property type="entry name" value="HTH-TYPE TRANSCRIPTIONAL REGULATOR RUTR"/>
    <property type="match status" value="1"/>
</dbReference>
<sequence length="186" mass="20763">MYLAAAQAAVKLVAEQGMRAVRVEDICEHADISRSTFFRYFDSKEACFIAGLHHGWIDAVLASLEARPAEEDPFTALCNAFVDITTDWRRYREVTQLEARIRAEAPAVQIHANAEQLTWERALATALEGRCFGADDRILTARLTAGTVLCATRLATERWLEEGAVRSPAEHYTEAFNALSTLFERG</sequence>
<dbReference type="PROSITE" id="PS50977">
    <property type="entry name" value="HTH_TETR_2"/>
    <property type="match status" value="1"/>
</dbReference>
<evidence type="ECO:0000313" key="7">
    <source>
        <dbReference type="Proteomes" id="UP001501842"/>
    </source>
</evidence>
<dbReference type="SUPFAM" id="SSF46689">
    <property type="entry name" value="Homeodomain-like"/>
    <property type="match status" value="1"/>
</dbReference>
<accession>A0ABP6H0Z8</accession>
<dbReference type="InterPro" id="IPR009057">
    <property type="entry name" value="Homeodomain-like_sf"/>
</dbReference>
<dbReference type="PANTHER" id="PTHR30055:SF238">
    <property type="entry name" value="MYCOFACTOCIN BIOSYNTHESIS TRANSCRIPTIONAL REGULATOR MFTR-RELATED"/>
    <property type="match status" value="1"/>
</dbReference>
<evidence type="ECO:0000256" key="2">
    <source>
        <dbReference type="ARBA" id="ARBA00023125"/>
    </source>
</evidence>
<dbReference type="InterPro" id="IPR050109">
    <property type="entry name" value="HTH-type_TetR-like_transc_reg"/>
</dbReference>
<keyword evidence="7" id="KW-1185">Reference proteome</keyword>
<gene>
    <name evidence="6" type="ORF">GCM10010439_58680</name>
</gene>
<evidence type="ECO:0000259" key="5">
    <source>
        <dbReference type="PROSITE" id="PS50977"/>
    </source>
</evidence>
<keyword evidence="2 4" id="KW-0238">DNA-binding</keyword>
<name>A0ABP6H0Z8_9ACTN</name>
<organism evidence="6 7">
    <name type="scientific">Actinocorallia aurantiaca</name>
    <dbReference type="NCBI Taxonomy" id="46204"/>
    <lineage>
        <taxon>Bacteria</taxon>
        <taxon>Bacillati</taxon>
        <taxon>Actinomycetota</taxon>
        <taxon>Actinomycetes</taxon>
        <taxon>Streptosporangiales</taxon>
        <taxon>Thermomonosporaceae</taxon>
        <taxon>Actinocorallia</taxon>
    </lineage>
</organism>
<dbReference type="InterPro" id="IPR041347">
    <property type="entry name" value="MftR_C"/>
</dbReference>
<keyword evidence="1" id="KW-0805">Transcription regulation</keyword>